<dbReference type="EMBL" id="VUNM01000013">
    <property type="protein sequence ID" value="MST89265.1"/>
    <property type="molecule type" value="Genomic_DNA"/>
</dbReference>
<dbReference type="Pfam" id="PF01867">
    <property type="entry name" value="Cas_Cas1"/>
    <property type="match status" value="1"/>
</dbReference>
<dbReference type="InterPro" id="IPR042206">
    <property type="entry name" value="CRISPR-assoc_Cas1_C"/>
</dbReference>
<feature type="binding site" evidence="10">
    <location>
        <position position="202"/>
    </location>
    <ligand>
        <name>Mn(2+)</name>
        <dbReference type="ChEBI" id="CHEBI:29035"/>
    </ligand>
</feature>
<organism evidence="11 12">
    <name type="scientific">Sharpea porci</name>
    <dbReference type="NCBI Taxonomy" id="2652286"/>
    <lineage>
        <taxon>Bacteria</taxon>
        <taxon>Bacillati</taxon>
        <taxon>Bacillota</taxon>
        <taxon>Erysipelotrichia</taxon>
        <taxon>Erysipelotrichales</taxon>
        <taxon>Coprobacillaceae</taxon>
        <taxon>Sharpea</taxon>
    </lineage>
</organism>
<evidence type="ECO:0000256" key="4">
    <source>
        <dbReference type="ARBA" id="ARBA00022801"/>
    </source>
</evidence>
<dbReference type="InterPro" id="IPR019855">
    <property type="entry name" value="CRISPR-assoc_Cas1_NMENI"/>
</dbReference>
<dbReference type="GO" id="GO:0046872">
    <property type="term" value="F:metal ion binding"/>
    <property type="evidence" value="ECO:0007669"/>
    <property type="project" value="UniProtKB-UniRule"/>
</dbReference>
<comment type="caution">
    <text evidence="11">The sequence shown here is derived from an EMBL/GenBank/DDBJ whole genome shotgun (WGS) entry which is preliminary data.</text>
</comment>
<dbReference type="InterPro" id="IPR050646">
    <property type="entry name" value="Cas1"/>
</dbReference>
<evidence type="ECO:0000256" key="2">
    <source>
        <dbReference type="ARBA" id="ARBA00022723"/>
    </source>
</evidence>
<dbReference type="GO" id="GO:0016787">
    <property type="term" value="F:hydrolase activity"/>
    <property type="evidence" value="ECO:0007669"/>
    <property type="project" value="UniProtKB-KW"/>
</dbReference>
<comment type="cofactor">
    <cofactor evidence="10">
        <name>Mg(2+)</name>
        <dbReference type="ChEBI" id="CHEBI:18420"/>
    </cofactor>
    <cofactor evidence="10">
        <name>Mn(2+)</name>
        <dbReference type="ChEBI" id="CHEBI:29035"/>
    </cofactor>
</comment>
<evidence type="ECO:0000256" key="6">
    <source>
        <dbReference type="ARBA" id="ARBA00023118"/>
    </source>
</evidence>
<keyword evidence="2 10" id="KW-0479">Metal-binding</keyword>
<dbReference type="Gene3D" id="3.100.10.20">
    <property type="entry name" value="CRISPR-associated endonuclease Cas1, N-terminal domain"/>
    <property type="match status" value="1"/>
</dbReference>
<dbReference type="Gene3D" id="1.20.120.920">
    <property type="entry name" value="CRISPR-associated endonuclease Cas1, C-terminal domain"/>
    <property type="match status" value="1"/>
</dbReference>
<accession>A0A844FUF8</accession>
<keyword evidence="7 10" id="KW-0238">DNA-binding</keyword>
<dbReference type="InterPro" id="IPR042211">
    <property type="entry name" value="CRISPR-assoc_Cas1_N"/>
</dbReference>
<comment type="subunit">
    <text evidence="9 10">Homodimer, forms a heterotetramer with a Cas2 homodimer.</text>
</comment>
<dbReference type="PANTHER" id="PTHR34353:SF2">
    <property type="entry name" value="CRISPR-ASSOCIATED ENDONUCLEASE CAS1 1"/>
    <property type="match status" value="1"/>
</dbReference>
<keyword evidence="5 10" id="KW-0460">Magnesium</keyword>
<dbReference type="GO" id="GO:0004520">
    <property type="term" value="F:DNA endonuclease activity"/>
    <property type="evidence" value="ECO:0007669"/>
    <property type="project" value="InterPro"/>
</dbReference>
<sequence>MSWRIVVIDHKAKLSYKNGYLIVRNEEIKKIHLSEINTIIINSTATVITSYLVNELLCRKIKVVFCDEKRNPAGEIVSYYGCHNSSKRIQEQLSWDKEYSTLIWTRIIKEKIYNQAKLLEIEDKDKADMLYSYCDNVKFNDETNREGHSAKVYFNSLFGLQFTRDAKIDVNAALDYGYSIILSQFNREVVAQGCLTQLGIKHRNEFNPFNLSSDLMEPFRPLVDRIVYENMNEVFDGTMKLKLIDVLNHRVHISNSNQYVSNAISLYVKSVVKALKDKDVDEIEFFDYEL</sequence>
<evidence type="ECO:0000256" key="10">
    <source>
        <dbReference type="HAMAP-Rule" id="MF_01470"/>
    </source>
</evidence>
<keyword evidence="8 10" id="KW-0464">Manganese</keyword>
<evidence type="ECO:0000256" key="7">
    <source>
        <dbReference type="ARBA" id="ARBA00023125"/>
    </source>
</evidence>
<dbReference type="AlphaFoldDB" id="A0A844FUF8"/>
<proteinExistence type="inferred from homology"/>
<evidence type="ECO:0000256" key="8">
    <source>
        <dbReference type="ARBA" id="ARBA00023211"/>
    </source>
</evidence>
<dbReference type="GO" id="GO:0003677">
    <property type="term" value="F:DNA binding"/>
    <property type="evidence" value="ECO:0007669"/>
    <property type="project" value="UniProtKB-KW"/>
</dbReference>
<dbReference type="NCBIfam" id="TIGR00287">
    <property type="entry name" value="cas1"/>
    <property type="match status" value="1"/>
</dbReference>
<evidence type="ECO:0000256" key="1">
    <source>
        <dbReference type="ARBA" id="ARBA00022722"/>
    </source>
</evidence>
<dbReference type="Proteomes" id="UP000442619">
    <property type="component" value="Unassembled WGS sequence"/>
</dbReference>
<dbReference type="EC" id="3.1.-.-" evidence="10"/>
<name>A0A844FUF8_9FIRM</name>
<comment type="similarity">
    <text evidence="10">Belongs to the CRISPR-associated endonuclease Cas1 family.</text>
</comment>
<gene>
    <name evidence="10 11" type="primary">cas1</name>
    <name evidence="11" type="ORF">FYJ79_06715</name>
</gene>
<evidence type="ECO:0000313" key="12">
    <source>
        <dbReference type="Proteomes" id="UP000442619"/>
    </source>
</evidence>
<reference evidence="11 12" key="1">
    <citation type="submission" date="2019-08" db="EMBL/GenBank/DDBJ databases">
        <title>In-depth cultivation of the pig gut microbiome towards novel bacterial diversity and tailored functional studies.</title>
        <authorList>
            <person name="Wylensek D."/>
            <person name="Hitch T.C.A."/>
            <person name="Clavel T."/>
        </authorList>
    </citation>
    <scope>NUCLEOTIDE SEQUENCE [LARGE SCALE GENOMIC DNA]</scope>
    <source>
        <strain evidence="11 12">CA-Schmier-601-WT-3</strain>
    </source>
</reference>
<dbReference type="HAMAP" id="MF_01470">
    <property type="entry name" value="Cas1"/>
    <property type="match status" value="1"/>
</dbReference>
<dbReference type="GO" id="GO:0051607">
    <property type="term" value="P:defense response to virus"/>
    <property type="evidence" value="ECO:0007669"/>
    <property type="project" value="UniProtKB-UniRule"/>
</dbReference>
<feature type="binding site" evidence="10">
    <location>
        <position position="217"/>
    </location>
    <ligand>
        <name>Mn(2+)</name>
        <dbReference type="ChEBI" id="CHEBI:29035"/>
    </ligand>
</feature>
<dbReference type="NCBIfam" id="TIGR03639">
    <property type="entry name" value="cas1_NMENI"/>
    <property type="match status" value="1"/>
</dbReference>
<keyword evidence="1 10" id="KW-0540">Nuclease</keyword>
<keyword evidence="3 10" id="KW-0255">Endonuclease</keyword>
<keyword evidence="4 10" id="KW-0378">Hydrolase</keyword>
<protein>
    <recommendedName>
        <fullName evidence="10">CRISPR-associated endonuclease Cas1</fullName>
        <ecNumber evidence="10">3.1.-.-</ecNumber>
    </recommendedName>
</protein>
<evidence type="ECO:0000313" key="11">
    <source>
        <dbReference type="EMBL" id="MST89265.1"/>
    </source>
</evidence>
<evidence type="ECO:0000256" key="3">
    <source>
        <dbReference type="ARBA" id="ARBA00022759"/>
    </source>
</evidence>
<evidence type="ECO:0000256" key="5">
    <source>
        <dbReference type="ARBA" id="ARBA00022842"/>
    </source>
</evidence>
<evidence type="ECO:0000256" key="9">
    <source>
        <dbReference type="ARBA" id="ARBA00038592"/>
    </source>
</evidence>
<keyword evidence="6 10" id="KW-0051">Antiviral defense</keyword>
<dbReference type="RefSeq" id="WP_154515826.1">
    <property type="nucleotide sequence ID" value="NZ_VUNM01000013.1"/>
</dbReference>
<feature type="binding site" evidence="10">
    <location>
        <position position="146"/>
    </location>
    <ligand>
        <name>Mn(2+)</name>
        <dbReference type="ChEBI" id="CHEBI:29035"/>
    </ligand>
</feature>
<dbReference type="PANTHER" id="PTHR34353">
    <property type="entry name" value="CRISPR-ASSOCIATED ENDONUCLEASE CAS1 1"/>
    <property type="match status" value="1"/>
</dbReference>
<dbReference type="InterPro" id="IPR002729">
    <property type="entry name" value="CRISPR-assoc_Cas1"/>
</dbReference>
<comment type="function">
    <text evidence="10">CRISPR (clustered regularly interspaced short palindromic repeat), is an adaptive immune system that provides protection against mobile genetic elements (viruses, transposable elements and conjugative plasmids). CRISPR clusters contain spacers, sequences complementary to antecedent mobile elements, and target invading nucleic acids. CRISPR clusters are transcribed and processed into CRISPR RNA (crRNA). Acts as a dsDNA endonuclease. Involved in the integration of spacer DNA into the CRISPR cassette.</text>
</comment>
<dbReference type="GO" id="GO:0043571">
    <property type="term" value="P:maintenance of CRISPR repeat elements"/>
    <property type="evidence" value="ECO:0007669"/>
    <property type="project" value="UniProtKB-UniRule"/>
</dbReference>
<keyword evidence="12" id="KW-1185">Reference proteome</keyword>